<evidence type="ECO:0000313" key="2">
    <source>
        <dbReference type="EMBL" id="KAL1857563.1"/>
    </source>
</evidence>
<evidence type="ECO:0000313" key="3">
    <source>
        <dbReference type="Proteomes" id="UP001583177"/>
    </source>
</evidence>
<proteinExistence type="predicted"/>
<keyword evidence="3" id="KW-1185">Reference proteome</keyword>
<dbReference type="InterPro" id="IPR008030">
    <property type="entry name" value="NmrA-like"/>
</dbReference>
<name>A0ABR3WB32_9PEZI</name>
<reference evidence="2 3" key="1">
    <citation type="journal article" date="2024" name="IMA Fungus">
        <title>IMA Genome - F19 : A genome assembly and annotation guide to empower mycologists, including annotated draft genome sequences of Ceratocystis pirilliformis, Diaporthe australafricana, Fusarium ophioides, Paecilomyces lecythidis, and Sporothrix stenoceras.</title>
        <authorList>
            <person name="Aylward J."/>
            <person name="Wilson A.M."/>
            <person name="Visagie C.M."/>
            <person name="Spraker J."/>
            <person name="Barnes I."/>
            <person name="Buitendag C."/>
            <person name="Ceriani C."/>
            <person name="Del Mar Angel L."/>
            <person name="du Plessis D."/>
            <person name="Fuchs T."/>
            <person name="Gasser K."/>
            <person name="Kramer D."/>
            <person name="Li W."/>
            <person name="Munsamy K."/>
            <person name="Piso A."/>
            <person name="Price J.L."/>
            <person name="Sonnekus B."/>
            <person name="Thomas C."/>
            <person name="van der Nest A."/>
            <person name="van Dijk A."/>
            <person name="van Heerden A."/>
            <person name="van Vuuren N."/>
            <person name="Yilmaz N."/>
            <person name="Duong T.A."/>
            <person name="van der Merwe N.A."/>
            <person name="Wingfield M.J."/>
            <person name="Wingfield B.D."/>
        </authorList>
    </citation>
    <scope>NUCLEOTIDE SEQUENCE [LARGE SCALE GENOMIC DNA]</scope>
    <source>
        <strain evidence="2 3">CMW 18300</strain>
    </source>
</reference>
<dbReference type="Pfam" id="PF05368">
    <property type="entry name" value="NmrA"/>
    <property type="match status" value="1"/>
</dbReference>
<protein>
    <recommendedName>
        <fullName evidence="1">NmrA-like domain-containing protein</fullName>
    </recommendedName>
</protein>
<evidence type="ECO:0000259" key="1">
    <source>
        <dbReference type="Pfam" id="PF05368"/>
    </source>
</evidence>
<accession>A0ABR3WB32</accession>
<dbReference type="SUPFAM" id="SSF51735">
    <property type="entry name" value="NAD(P)-binding Rossmann-fold domains"/>
    <property type="match status" value="1"/>
</dbReference>
<dbReference type="Gene3D" id="3.40.50.720">
    <property type="entry name" value="NAD(P)-binding Rossmann-like Domain"/>
    <property type="match status" value="1"/>
</dbReference>
<dbReference type="InterPro" id="IPR051604">
    <property type="entry name" value="Ergot_Alk_Oxidoreductase"/>
</dbReference>
<dbReference type="InterPro" id="IPR036291">
    <property type="entry name" value="NAD(P)-bd_dom_sf"/>
</dbReference>
<organism evidence="2 3">
    <name type="scientific">Diaporthe australafricana</name>
    <dbReference type="NCBI Taxonomy" id="127596"/>
    <lineage>
        <taxon>Eukaryota</taxon>
        <taxon>Fungi</taxon>
        <taxon>Dikarya</taxon>
        <taxon>Ascomycota</taxon>
        <taxon>Pezizomycotina</taxon>
        <taxon>Sordariomycetes</taxon>
        <taxon>Sordariomycetidae</taxon>
        <taxon>Diaporthales</taxon>
        <taxon>Diaporthaceae</taxon>
        <taxon>Diaporthe</taxon>
    </lineage>
</organism>
<dbReference type="PANTHER" id="PTHR43162">
    <property type="match status" value="1"/>
</dbReference>
<feature type="domain" description="NmrA-like" evidence="1">
    <location>
        <begin position="10"/>
        <end position="274"/>
    </location>
</feature>
<dbReference type="Gene3D" id="3.90.25.10">
    <property type="entry name" value="UDP-galactose 4-epimerase, domain 1"/>
    <property type="match status" value="1"/>
</dbReference>
<dbReference type="EMBL" id="JAWRVE010000112">
    <property type="protein sequence ID" value="KAL1857563.1"/>
    <property type="molecule type" value="Genomic_DNA"/>
</dbReference>
<dbReference type="PANTHER" id="PTHR43162:SF1">
    <property type="entry name" value="PRESTALK A DIFFERENTIATION PROTEIN A"/>
    <property type="match status" value="1"/>
</dbReference>
<gene>
    <name evidence="2" type="ORF">Daus18300_010322</name>
</gene>
<comment type="caution">
    <text evidence="2">The sequence shown here is derived from an EMBL/GenBank/DDBJ whole genome shotgun (WGS) entry which is preliminary data.</text>
</comment>
<sequence>MSSFTKPIPKSILIFGAAAHIGRPLAEYLTREAPTIKLRLATSSPKKQNQLRSAFPNAEVVDANYNDVDSLSAAVEGIEGVFVITPAGLSEEPAMTNLVTALEKANSVVHIIRLQGVFPEISTSRITRDLSPRSLPIQHPIAKRILDASGLPVTYINCGATFMDNFHLQIKSVQARKTLIWPEHRVPFMDPRDIGEVAARLFLSDNARHIGAFHTMNNGQDWLTFREVASIVSEMFGEPVGYDGSFEAWSEFYMPIMGPHVIKDLWNFFKFEEANEECWALNNFVERTLGRKPTSVKGWLLKHKEVLKQTTEIPAWAAQNPRDG</sequence>
<dbReference type="Proteomes" id="UP001583177">
    <property type="component" value="Unassembled WGS sequence"/>
</dbReference>